<dbReference type="InterPro" id="IPR041492">
    <property type="entry name" value="HAD_2"/>
</dbReference>
<dbReference type="GO" id="GO:0016787">
    <property type="term" value="F:hydrolase activity"/>
    <property type="evidence" value="ECO:0007669"/>
    <property type="project" value="UniProtKB-KW"/>
</dbReference>
<protein>
    <submittedName>
        <fullName evidence="6">Beta-phosphoglucomutase family hydrolase</fullName>
    </submittedName>
</protein>
<dbReference type="PRINTS" id="PR00413">
    <property type="entry name" value="HADHALOGNASE"/>
</dbReference>
<evidence type="ECO:0000256" key="5">
    <source>
        <dbReference type="ARBA" id="ARBA00023277"/>
    </source>
</evidence>
<reference evidence="6" key="1">
    <citation type="journal article" date="2015" name="Environ. Microbiol.">
        <title>Pressure adaptation is linked to thermal adaptation in salt-saturated marine habitats.</title>
        <authorList>
            <consortium name="The MAMBA Consortium"/>
            <person name="Alcaide M."/>
            <person name="Stogios P.J."/>
            <person name="Lafraya A."/>
            <person name="Tchigvintsev A."/>
            <person name="Flick R."/>
            <person name="Bargiela R."/>
            <person name="Chernikova T.N."/>
            <person name="Reva O.N."/>
            <person name="Hai T."/>
            <person name="Leggewie C.C."/>
            <person name="Katzke N."/>
            <person name="La Cono V."/>
            <person name="Matesanz R."/>
            <person name="Jebbar M."/>
            <person name="Jaeger K.E."/>
            <person name="Yakimov M.M."/>
            <person name="Yakunin A.F."/>
            <person name="Golyshin P.N."/>
            <person name="Golyshina O.V."/>
            <person name="Savchenko A."/>
            <person name="Ferrer M."/>
        </authorList>
    </citation>
    <scope>NUCLEOTIDE SEQUENCE</scope>
</reference>
<dbReference type="Gene3D" id="3.40.50.1000">
    <property type="entry name" value="HAD superfamily/HAD-like"/>
    <property type="match status" value="1"/>
</dbReference>
<keyword evidence="6" id="KW-0378">Hydrolase</keyword>
<dbReference type="AlphaFoldDB" id="A0A0B5KGV4"/>
<dbReference type="InterPro" id="IPR006439">
    <property type="entry name" value="HAD-SF_hydro_IA"/>
</dbReference>
<dbReference type="InterPro" id="IPR036412">
    <property type="entry name" value="HAD-like_sf"/>
</dbReference>
<comment type="cofactor">
    <cofactor evidence="1">
        <name>Mg(2+)</name>
        <dbReference type="ChEBI" id="CHEBI:18420"/>
    </cofactor>
</comment>
<dbReference type="InterPro" id="IPR023198">
    <property type="entry name" value="PGP-like_dom2"/>
</dbReference>
<dbReference type="SFLD" id="SFLDG01129">
    <property type="entry name" value="C1.5:_HAD__Beta-PGM__Phosphata"/>
    <property type="match status" value="1"/>
</dbReference>
<evidence type="ECO:0000256" key="2">
    <source>
        <dbReference type="ARBA" id="ARBA00006171"/>
    </source>
</evidence>
<dbReference type="PANTHER" id="PTHR46193:SF18">
    <property type="entry name" value="HEXITOL PHOSPHATASE B"/>
    <property type="match status" value="1"/>
</dbReference>
<keyword evidence="3" id="KW-0479">Metal-binding</keyword>
<evidence type="ECO:0000313" key="6">
    <source>
        <dbReference type="EMBL" id="AJG37895.1"/>
    </source>
</evidence>
<keyword evidence="5" id="KW-0119">Carbohydrate metabolism</keyword>
<dbReference type="SFLD" id="SFLDG01135">
    <property type="entry name" value="C1.5.6:_HAD__Beta-PGM__Phospha"/>
    <property type="match status" value="1"/>
</dbReference>
<proteinExistence type="inferred from homology"/>
<accession>A0A0B5KGV4</accession>
<organism evidence="6">
    <name type="scientific">Firmicutes bacterium enrichment culture clone fosmid MGS-M1</name>
    <dbReference type="NCBI Taxonomy" id="1549348"/>
    <lineage>
        <taxon>Bacteria</taxon>
        <taxon>Bacillati</taxon>
        <taxon>Bacillota</taxon>
        <taxon>environmental samples</taxon>
    </lineage>
</organism>
<dbReference type="InterPro" id="IPR051600">
    <property type="entry name" value="Beta-PGM-like"/>
</dbReference>
<evidence type="ECO:0000256" key="1">
    <source>
        <dbReference type="ARBA" id="ARBA00001946"/>
    </source>
</evidence>
<comment type="similarity">
    <text evidence="2">Belongs to the HAD-like hydrolase superfamily. CbbY/CbbZ/Gph/YieH family.</text>
</comment>
<dbReference type="SFLD" id="SFLDS00003">
    <property type="entry name" value="Haloacid_Dehalogenase"/>
    <property type="match status" value="1"/>
</dbReference>
<dbReference type="EMBL" id="KF831414">
    <property type="protein sequence ID" value="AJG37895.1"/>
    <property type="molecule type" value="Genomic_DNA"/>
</dbReference>
<dbReference type="CDD" id="cd07505">
    <property type="entry name" value="HAD_BPGM-like"/>
    <property type="match status" value="1"/>
</dbReference>
<name>A0A0B5KGV4_9FIRM</name>
<dbReference type="InterPro" id="IPR023214">
    <property type="entry name" value="HAD_sf"/>
</dbReference>
<sequence length="216" mass="24469">MIGKNIKAILFDMDGVITDTDDLHYLVWQEILKEEGIELTEEMYINHLQSTSHKKALLSIFDDISEDDITRISNEKSKRSKALLQKEIKINQDAIDLIKYLHQNGYVLAVVSASSNAEFVIKEIKIEAYFDMIISGPGETSIRNKPFPDIYEYAMEKLGVTPSETVVIEDSVSGITAGLRSGAYVFGINRGNLHIEENKELKVVNDLHEVIEFFNQ</sequence>
<dbReference type="GO" id="GO:0046872">
    <property type="term" value="F:metal ion binding"/>
    <property type="evidence" value="ECO:0007669"/>
    <property type="project" value="UniProtKB-KW"/>
</dbReference>
<evidence type="ECO:0000256" key="4">
    <source>
        <dbReference type="ARBA" id="ARBA00022842"/>
    </source>
</evidence>
<dbReference type="NCBIfam" id="TIGR01509">
    <property type="entry name" value="HAD-SF-IA-v3"/>
    <property type="match status" value="1"/>
</dbReference>
<keyword evidence="4" id="KW-0460">Magnesium</keyword>
<dbReference type="PANTHER" id="PTHR46193">
    <property type="entry name" value="6-PHOSPHOGLUCONATE PHOSPHATASE"/>
    <property type="match status" value="1"/>
</dbReference>
<dbReference type="Gene3D" id="1.10.150.240">
    <property type="entry name" value="Putative phosphatase, domain 2"/>
    <property type="match status" value="1"/>
</dbReference>
<dbReference type="SUPFAM" id="SSF56784">
    <property type="entry name" value="HAD-like"/>
    <property type="match status" value="1"/>
</dbReference>
<dbReference type="Pfam" id="PF13419">
    <property type="entry name" value="HAD_2"/>
    <property type="match status" value="1"/>
</dbReference>
<evidence type="ECO:0000256" key="3">
    <source>
        <dbReference type="ARBA" id="ARBA00022723"/>
    </source>
</evidence>